<dbReference type="PROSITE" id="PS50297">
    <property type="entry name" value="ANK_REP_REGION"/>
    <property type="match status" value="2"/>
</dbReference>
<dbReference type="SUPFAM" id="SSF48403">
    <property type="entry name" value="Ankyrin repeat"/>
    <property type="match status" value="1"/>
</dbReference>
<reference evidence="5" key="1">
    <citation type="journal article" date="2017" name="Cell">
        <title>Insights into land plant evolution garnered from the Marchantia polymorpha genome.</title>
        <authorList>
            <person name="Bowman J.L."/>
            <person name="Kohchi T."/>
            <person name="Yamato K.T."/>
            <person name="Jenkins J."/>
            <person name="Shu S."/>
            <person name="Ishizaki K."/>
            <person name="Yamaoka S."/>
            <person name="Nishihama R."/>
            <person name="Nakamura Y."/>
            <person name="Berger F."/>
            <person name="Adam C."/>
            <person name="Aki S.S."/>
            <person name="Althoff F."/>
            <person name="Araki T."/>
            <person name="Arteaga-Vazquez M.A."/>
            <person name="Balasubrmanian S."/>
            <person name="Barry K."/>
            <person name="Bauer D."/>
            <person name="Boehm C.R."/>
            <person name="Briginshaw L."/>
            <person name="Caballero-Perez J."/>
            <person name="Catarino B."/>
            <person name="Chen F."/>
            <person name="Chiyoda S."/>
            <person name="Chovatia M."/>
            <person name="Davies K.M."/>
            <person name="Delmans M."/>
            <person name="Demura T."/>
            <person name="Dierschke T."/>
            <person name="Dolan L."/>
            <person name="Dorantes-Acosta A.E."/>
            <person name="Eklund D.M."/>
            <person name="Florent S.N."/>
            <person name="Flores-Sandoval E."/>
            <person name="Fujiyama A."/>
            <person name="Fukuzawa H."/>
            <person name="Galik B."/>
            <person name="Grimanelli D."/>
            <person name="Grimwood J."/>
            <person name="Grossniklaus U."/>
            <person name="Hamada T."/>
            <person name="Haseloff J."/>
            <person name="Hetherington A.J."/>
            <person name="Higo A."/>
            <person name="Hirakawa Y."/>
            <person name="Hundley H.N."/>
            <person name="Ikeda Y."/>
            <person name="Inoue K."/>
            <person name="Inoue S.I."/>
            <person name="Ishida S."/>
            <person name="Jia Q."/>
            <person name="Kakita M."/>
            <person name="Kanazawa T."/>
            <person name="Kawai Y."/>
            <person name="Kawashima T."/>
            <person name="Kennedy M."/>
            <person name="Kinose K."/>
            <person name="Kinoshita T."/>
            <person name="Kohara Y."/>
            <person name="Koide E."/>
            <person name="Komatsu K."/>
            <person name="Kopischke S."/>
            <person name="Kubo M."/>
            <person name="Kyozuka J."/>
            <person name="Lagercrantz U."/>
            <person name="Lin S.S."/>
            <person name="Lindquist E."/>
            <person name="Lipzen A.M."/>
            <person name="Lu C.W."/>
            <person name="De Luna E."/>
            <person name="Martienssen R.A."/>
            <person name="Minamino N."/>
            <person name="Mizutani M."/>
            <person name="Mizutani M."/>
            <person name="Mochizuki N."/>
            <person name="Monte I."/>
            <person name="Mosher R."/>
            <person name="Nagasaki H."/>
            <person name="Nakagami H."/>
            <person name="Naramoto S."/>
            <person name="Nishitani K."/>
            <person name="Ohtani M."/>
            <person name="Okamoto T."/>
            <person name="Okumura M."/>
            <person name="Phillips J."/>
            <person name="Pollak B."/>
            <person name="Reinders A."/>
            <person name="Rovekamp M."/>
            <person name="Sano R."/>
            <person name="Sawa S."/>
            <person name="Schmid M.W."/>
            <person name="Shirakawa M."/>
            <person name="Solano R."/>
            <person name="Spunde A."/>
            <person name="Suetsugu N."/>
            <person name="Sugano S."/>
            <person name="Sugiyama A."/>
            <person name="Sun R."/>
            <person name="Suzuki Y."/>
            <person name="Takenaka M."/>
            <person name="Takezawa D."/>
            <person name="Tomogane H."/>
            <person name="Tsuzuki M."/>
            <person name="Ueda T."/>
            <person name="Umeda M."/>
            <person name="Ward J.M."/>
            <person name="Watanabe Y."/>
            <person name="Yazaki K."/>
            <person name="Yokoyama R."/>
            <person name="Yoshitake Y."/>
            <person name="Yotsui I."/>
            <person name="Zachgo S."/>
            <person name="Schmutz J."/>
        </authorList>
    </citation>
    <scope>NUCLEOTIDE SEQUENCE [LARGE SCALE GENOMIC DNA]</scope>
    <source>
        <strain evidence="5">Tak-1</strain>
    </source>
</reference>
<dbReference type="EMBL" id="KZ772761">
    <property type="protein sequence ID" value="PTQ33390.1"/>
    <property type="molecule type" value="Genomic_DNA"/>
</dbReference>
<organism evidence="4 5">
    <name type="scientific">Marchantia polymorpha</name>
    <name type="common">Common liverwort</name>
    <name type="synonym">Marchantia aquatica</name>
    <dbReference type="NCBI Taxonomy" id="3197"/>
    <lineage>
        <taxon>Eukaryota</taxon>
        <taxon>Viridiplantae</taxon>
        <taxon>Streptophyta</taxon>
        <taxon>Embryophyta</taxon>
        <taxon>Marchantiophyta</taxon>
        <taxon>Marchantiopsida</taxon>
        <taxon>Marchantiidae</taxon>
        <taxon>Marchantiales</taxon>
        <taxon>Marchantiaceae</taxon>
        <taxon>Marchantia</taxon>
    </lineage>
</organism>
<dbReference type="InterPro" id="IPR050889">
    <property type="entry name" value="Dendritic_Spine_Reg/Scaffold"/>
</dbReference>
<dbReference type="Pfam" id="PF12796">
    <property type="entry name" value="Ank_2"/>
    <property type="match status" value="1"/>
</dbReference>
<sequence length="81" mass="8487">MAHEIEETVFPQLRNSASANATTVGGFTPLHHAAAKGQKDVVDKILLDGNLNVEVATSDGITALHIAAYGGHETIVTSLLH</sequence>
<accession>A0A2R6WHR7</accession>
<dbReference type="Proteomes" id="UP000244005">
    <property type="component" value="Unassembled WGS sequence"/>
</dbReference>
<dbReference type="PANTHER" id="PTHR24166:SF48">
    <property type="entry name" value="PROTEIN VAPYRIN"/>
    <property type="match status" value="1"/>
</dbReference>
<gene>
    <name evidence="4" type="ORF">MARPO_0089s0024</name>
</gene>
<keyword evidence="1" id="KW-0677">Repeat</keyword>
<dbReference type="Gene3D" id="1.25.40.20">
    <property type="entry name" value="Ankyrin repeat-containing domain"/>
    <property type="match status" value="1"/>
</dbReference>
<proteinExistence type="predicted"/>
<feature type="repeat" description="ANK" evidence="3">
    <location>
        <begin position="25"/>
        <end position="58"/>
    </location>
</feature>
<keyword evidence="2 3" id="KW-0040">ANK repeat</keyword>
<evidence type="ECO:0000256" key="2">
    <source>
        <dbReference type="ARBA" id="ARBA00023043"/>
    </source>
</evidence>
<dbReference type="PANTHER" id="PTHR24166">
    <property type="entry name" value="ROLLING PEBBLES, ISOFORM B"/>
    <property type="match status" value="1"/>
</dbReference>
<keyword evidence="5" id="KW-1185">Reference proteome</keyword>
<feature type="repeat" description="ANK" evidence="3">
    <location>
        <begin position="59"/>
        <end position="81"/>
    </location>
</feature>
<evidence type="ECO:0000256" key="1">
    <source>
        <dbReference type="ARBA" id="ARBA00022737"/>
    </source>
</evidence>
<protein>
    <submittedName>
        <fullName evidence="4">Uncharacterized protein</fullName>
    </submittedName>
</protein>
<evidence type="ECO:0000256" key="3">
    <source>
        <dbReference type="PROSITE-ProRule" id="PRU00023"/>
    </source>
</evidence>
<dbReference type="InterPro" id="IPR036770">
    <property type="entry name" value="Ankyrin_rpt-contain_sf"/>
</dbReference>
<dbReference type="PROSITE" id="PS50088">
    <property type="entry name" value="ANK_REPEAT"/>
    <property type="match status" value="2"/>
</dbReference>
<dbReference type="SMART" id="SM00248">
    <property type="entry name" value="ANK"/>
    <property type="match status" value="1"/>
</dbReference>
<dbReference type="OrthoDB" id="9995210at2759"/>
<name>A0A2R6WHR7_MARPO</name>
<dbReference type="InterPro" id="IPR002110">
    <property type="entry name" value="Ankyrin_rpt"/>
</dbReference>
<evidence type="ECO:0000313" key="5">
    <source>
        <dbReference type="Proteomes" id="UP000244005"/>
    </source>
</evidence>
<evidence type="ECO:0000313" key="4">
    <source>
        <dbReference type="EMBL" id="PTQ33390.1"/>
    </source>
</evidence>
<dbReference type="AlphaFoldDB" id="A0A2R6WHR7"/>